<keyword evidence="3" id="KW-1185">Reference proteome</keyword>
<feature type="coiled-coil region" evidence="1">
    <location>
        <begin position="3"/>
        <end position="46"/>
    </location>
</feature>
<reference evidence="2 3" key="1">
    <citation type="submission" date="2007-10" db="EMBL/GenBank/DDBJ databases">
        <title>Complete sequence of Desulfococcus oleovorans Hxd3.</title>
        <authorList>
            <consortium name="US DOE Joint Genome Institute"/>
            <person name="Copeland A."/>
            <person name="Lucas S."/>
            <person name="Lapidus A."/>
            <person name="Barry K."/>
            <person name="Glavina del Rio T."/>
            <person name="Dalin E."/>
            <person name="Tice H."/>
            <person name="Pitluck S."/>
            <person name="Kiss H."/>
            <person name="Brettin T."/>
            <person name="Bruce D."/>
            <person name="Detter J.C."/>
            <person name="Han C."/>
            <person name="Schmutz J."/>
            <person name="Larimer F."/>
            <person name="Land M."/>
            <person name="Hauser L."/>
            <person name="Kyrpides N."/>
            <person name="Kim E."/>
            <person name="Wawrik B."/>
            <person name="Richardson P."/>
        </authorList>
    </citation>
    <scope>NUCLEOTIDE SEQUENCE [LARGE SCALE GENOMIC DNA]</scope>
    <source>
        <strain evidence="3">DSM 6200 / JCM 39069 / Hxd3</strain>
    </source>
</reference>
<protein>
    <submittedName>
        <fullName evidence="2">Uncharacterized protein</fullName>
    </submittedName>
</protein>
<dbReference type="KEGG" id="dol:Dole_2320"/>
<evidence type="ECO:0000313" key="3">
    <source>
        <dbReference type="Proteomes" id="UP000008561"/>
    </source>
</evidence>
<evidence type="ECO:0000256" key="1">
    <source>
        <dbReference type="SAM" id="Coils"/>
    </source>
</evidence>
<dbReference type="EMBL" id="CP000859">
    <property type="protein sequence ID" value="ABW68124.1"/>
    <property type="molecule type" value="Genomic_DNA"/>
</dbReference>
<evidence type="ECO:0000313" key="2">
    <source>
        <dbReference type="EMBL" id="ABW68124.1"/>
    </source>
</evidence>
<dbReference type="RefSeq" id="WP_012175736.1">
    <property type="nucleotide sequence ID" value="NC_009943.1"/>
</dbReference>
<gene>
    <name evidence="2" type="ordered locus">Dole_2320</name>
</gene>
<accession>A8ZV34</accession>
<dbReference type="HOGENOM" id="CLU_2408409_0_0_7"/>
<sequence>MPENLKSRDIEELMAEADELIRQINADIIEEMKEEHLLELEKYAQRFKTIKATVQEKAEKQKDFELSDSADGMHEAILDIVTAMQEFKDKLFRSSKEGTKDNF</sequence>
<dbReference type="AlphaFoldDB" id="A8ZV34"/>
<name>A8ZV34_DESOH</name>
<proteinExistence type="predicted"/>
<dbReference type="Proteomes" id="UP000008561">
    <property type="component" value="Chromosome"/>
</dbReference>
<organism evidence="2 3">
    <name type="scientific">Desulfosudis oleivorans (strain DSM 6200 / JCM 39069 / Hxd3)</name>
    <name type="common">Desulfococcus oleovorans</name>
    <dbReference type="NCBI Taxonomy" id="96561"/>
    <lineage>
        <taxon>Bacteria</taxon>
        <taxon>Pseudomonadati</taxon>
        <taxon>Thermodesulfobacteriota</taxon>
        <taxon>Desulfobacteria</taxon>
        <taxon>Desulfobacterales</taxon>
        <taxon>Desulfosudaceae</taxon>
        <taxon>Desulfosudis</taxon>
    </lineage>
</organism>
<keyword evidence="1" id="KW-0175">Coiled coil</keyword>
<dbReference type="eggNOG" id="ENOG502ZS77">
    <property type="taxonomic scope" value="Bacteria"/>
</dbReference>